<reference evidence="2" key="1">
    <citation type="submission" date="2022-12" db="EMBL/GenBank/DDBJ databases">
        <authorList>
            <person name="Petersen C."/>
        </authorList>
    </citation>
    <scope>NUCLEOTIDE SEQUENCE</scope>
    <source>
        <strain evidence="2">IBT 35675</strain>
    </source>
</reference>
<dbReference type="EMBL" id="JAPZBR010000008">
    <property type="protein sequence ID" value="KAJ5340485.1"/>
    <property type="molecule type" value="Genomic_DNA"/>
</dbReference>
<evidence type="ECO:0000313" key="2">
    <source>
        <dbReference type="EMBL" id="KAJ5340485.1"/>
    </source>
</evidence>
<gene>
    <name evidence="2" type="ORF">N7541_009609</name>
</gene>
<keyword evidence="3" id="KW-1185">Reference proteome</keyword>
<feature type="chain" id="PRO_5040758807" evidence="1">
    <location>
        <begin position="20"/>
        <end position="79"/>
    </location>
</feature>
<organism evidence="2 3">
    <name type="scientific">Penicillium brevicompactum</name>
    <dbReference type="NCBI Taxonomy" id="5074"/>
    <lineage>
        <taxon>Eukaryota</taxon>
        <taxon>Fungi</taxon>
        <taxon>Dikarya</taxon>
        <taxon>Ascomycota</taxon>
        <taxon>Pezizomycotina</taxon>
        <taxon>Eurotiomycetes</taxon>
        <taxon>Eurotiomycetidae</taxon>
        <taxon>Eurotiales</taxon>
        <taxon>Aspergillaceae</taxon>
        <taxon>Penicillium</taxon>
    </lineage>
</organism>
<keyword evidence="1" id="KW-0732">Signal</keyword>
<dbReference type="Proteomes" id="UP001148299">
    <property type="component" value="Unassembled WGS sequence"/>
</dbReference>
<name>A0A9W9QM50_PENBR</name>
<proteinExistence type="predicted"/>
<protein>
    <submittedName>
        <fullName evidence="2">Uncharacterized protein</fullName>
    </submittedName>
</protein>
<reference evidence="2" key="2">
    <citation type="journal article" date="2023" name="IMA Fungus">
        <title>Comparative genomic study of the Penicillium genus elucidates a diverse pangenome and 15 lateral gene transfer events.</title>
        <authorList>
            <person name="Petersen C."/>
            <person name="Sorensen T."/>
            <person name="Nielsen M.R."/>
            <person name="Sondergaard T.E."/>
            <person name="Sorensen J.L."/>
            <person name="Fitzpatrick D.A."/>
            <person name="Frisvad J.C."/>
            <person name="Nielsen K.L."/>
        </authorList>
    </citation>
    <scope>NUCLEOTIDE SEQUENCE</scope>
    <source>
        <strain evidence="2">IBT 35675</strain>
    </source>
</reference>
<evidence type="ECO:0000313" key="3">
    <source>
        <dbReference type="Proteomes" id="UP001148299"/>
    </source>
</evidence>
<comment type="caution">
    <text evidence="2">The sequence shown here is derived from an EMBL/GenBank/DDBJ whole genome shotgun (WGS) entry which is preliminary data.</text>
</comment>
<evidence type="ECO:0000256" key="1">
    <source>
        <dbReference type="SAM" id="SignalP"/>
    </source>
</evidence>
<feature type="signal peptide" evidence="1">
    <location>
        <begin position="1"/>
        <end position="19"/>
    </location>
</feature>
<sequence>MALSLATSALAAASPVAEASPGVEDHAAAQIFGRDVNDIFKLEKRCQTNGQYCDGVGIKCCGGQCCNYVIGSRTYCGNC</sequence>
<dbReference type="AlphaFoldDB" id="A0A9W9QM50"/>
<accession>A0A9W9QM50</accession>